<keyword evidence="3" id="KW-1185">Reference proteome</keyword>
<dbReference type="EMBL" id="VUMN01000008">
    <property type="protein sequence ID" value="MSS58223.1"/>
    <property type="molecule type" value="Genomic_DNA"/>
</dbReference>
<dbReference type="Proteomes" id="UP000461880">
    <property type="component" value="Unassembled WGS sequence"/>
</dbReference>
<dbReference type="AlphaFoldDB" id="A0A7X2NSC2"/>
<evidence type="ECO:0000259" key="1">
    <source>
        <dbReference type="Pfam" id="PF15919"/>
    </source>
</evidence>
<dbReference type="InterPro" id="IPR035069">
    <property type="entry name" value="TTHA1013/TTHA0281-like"/>
</dbReference>
<dbReference type="RefSeq" id="WP_154503895.1">
    <property type="nucleotide sequence ID" value="NZ_VUMN01000008.1"/>
</dbReference>
<gene>
    <name evidence="2" type="ORF">FYJ51_04815</name>
</gene>
<reference evidence="2 3" key="1">
    <citation type="submission" date="2019-08" db="EMBL/GenBank/DDBJ databases">
        <title>In-depth cultivation of the pig gut microbiome towards novel bacterial diversity and tailored functional studies.</title>
        <authorList>
            <person name="Wylensek D."/>
            <person name="Hitch T.C.A."/>
            <person name="Clavel T."/>
        </authorList>
    </citation>
    <scope>NUCLEOTIDE SEQUENCE [LARGE SCALE GENOMIC DNA]</scope>
    <source>
        <strain evidence="2 3">Oil+RF-744-GAM-WT-6</strain>
    </source>
</reference>
<dbReference type="SUPFAM" id="SSF143100">
    <property type="entry name" value="TTHA1013/TTHA0281-like"/>
    <property type="match status" value="1"/>
</dbReference>
<dbReference type="Gene3D" id="3.30.160.250">
    <property type="match status" value="1"/>
</dbReference>
<accession>A0A7X2NSC2</accession>
<evidence type="ECO:0000313" key="3">
    <source>
        <dbReference type="Proteomes" id="UP000461880"/>
    </source>
</evidence>
<comment type="caution">
    <text evidence="2">The sequence shown here is derived from an EMBL/GenBank/DDBJ whole genome shotgun (WGS) entry which is preliminary data.</text>
</comment>
<dbReference type="PANTHER" id="PTHR34504">
    <property type="entry name" value="ANTITOXIN HICB"/>
    <property type="match status" value="1"/>
</dbReference>
<organism evidence="2 3">
    <name type="scientific">Stecheria intestinalis</name>
    <dbReference type="NCBI Taxonomy" id="2606630"/>
    <lineage>
        <taxon>Bacteria</taxon>
        <taxon>Bacillati</taxon>
        <taxon>Bacillota</taxon>
        <taxon>Erysipelotrichia</taxon>
        <taxon>Erysipelotrichales</taxon>
        <taxon>Erysipelotrichaceae</taxon>
        <taxon>Stecheria</taxon>
    </lineage>
</organism>
<dbReference type="InterPro" id="IPR051404">
    <property type="entry name" value="TA_system_antitoxin"/>
</dbReference>
<feature type="domain" description="HicB-like antitoxin of toxin-antitoxin system" evidence="1">
    <location>
        <begin position="18"/>
        <end position="74"/>
    </location>
</feature>
<name>A0A7X2NSC2_9FIRM</name>
<sequence length="75" mass="8204">METIEYYLRLPYRLEIITDPDEGGYVARYPELPGCITTGETLESAAENAADAKKAWLEAALEDGTAIPDPASVKE</sequence>
<protein>
    <submittedName>
        <fullName evidence="2">Type II toxin-antitoxin system HicB family antitoxin</fullName>
    </submittedName>
</protein>
<evidence type="ECO:0000313" key="2">
    <source>
        <dbReference type="EMBL" id="MSS58223.1"/>
    </source>
</evidence>
<dbReference type="Pfam" id="PF15919">
    <property type="entry name" value="HicB_lk_antitox"/>
    <property type="match status" value="1"/>
</dbReference>
<proteinExistence type="predicted"/>
<dbReference type="InterPro" id="IPR031807">
    <property type="entry name" value="HicB-like"/>
</dbReference>
<dbReference type="PANTHER" id="PTHR34504:SF2">
    <property type="entry name" value="UPF0150 PROTEIN SSL0259"/>
    <property type="match status" value="1"/>
</dbReference>